<dbReference type="AlphaFoldDB" id="A0A2N5EDS8"/>
<dbReference type="InterPro" id="IPR013609">
    <property type="entry name" value="Stf-like_N"/>
</dbReference>
<dbReference type="InterPro" id="IPR036514">
    <property type="entry name" value="SGNH_hydro_sf"/>
</dbReference>
<reference evidence="2 3" key="1">
    <citation type="submission" date="2017-12" db="EMBL/GenBank/DDBJ databases">
        <title>Characterization of six clinical isolates of Enterochimera gen. nov., a novel genus of the Yersiniaciae family and the three species Enterochimera arupensis sp. nov., Enterochimera coloradensis sp. nov, and Enterochimera californica sp. nov.</title>
        <authorList>
            <person name="Rossi A."/>
            <person name="Fisher M."/>
        </authorList>
    </citation>
    <scope>NUCLEOTIDE SEQUENCE [LARGE SCALE GENOMIC DNA]</scope>
    <source>
        <strain evidence="3">2015-Iso6</strain>
    </source>
</reference>
<protein>
    <recommendedName>
        <fullName evidence="1">Lambda-like tail fibre protein N-terminal domain-containing protein</fullName>
    </recommendedName>
</protein>
<organism evidence="2 3">
    <name type="scientific">Chimaeribacter californicus</name>
    <dbReference type="NCBI Taxonomy" id="2060067"/>
    <lineage>
        <taxon>Bacteria</taxon>
        <taxon>Pseudomonadati</taxon>
        <taxon>Pseudomonadota</taxon>
        <taxon>Gammaproteobacteria</taxon>
        <taxon>Enterobacterales</taxon>
        <taxon>Yersiniaceae</taxon>
        <taxon>Chimaeribacter</taxon>
    </lineage>
</organism>
<comment type="caution">
    <text evidence="2">The sequence shown here is derived from an EMBL/GenBank/DDBJ whole genome shotgun (WGS) entry which is preliminary data.</text>
</comment>
<keyword evidence="3" id="KW-1185">Reference proteome</keyword>
<accession>A0A2N5EDS8</accession>
<sequence length="775" mass="81520">MTIISGVLIGPNGVPRAGVTITLIAEKNSSAVLRQAPSVSMTSGSGEYSLNVKVGKHKVIITAPGRPPELAGSITVYSDSPNGSLNDFLLAPDESELMPAVIQTVTELSQQAQKSATSTANDAERAEQAAKKAEVLGDNQFTFTSLSAGLAGTTSGQTFRIGQGIGKGFRYYLNNAGSALEVASSVGEDAIKALSDVVPQVASYSGITSISSDASGRVAARMLDDGTTNLAALLLGNQVSFTGKRNSVQFSKRGTGEVLGELFDNGSFQIGQTLTYYDNMPGIAQIWCDRLGQVNRIVYDNGDIKEASSSVKSTLVNGGSLAVEQNGNIAVVTVDGDYQTLTTDGFNTSPQSLIATDGSEFIRFASREGNSTGGLHINRITADGLNRIRQGNGTFFHGVITGQSLSVGGATITQPAVTTTSQYPYGCVCFNGGTAFDSNYTASSLDASDLLYLVPAAENFGKRGGQESDCTGASERIFEKSGMTSMVTATGASGTLLANISAGTASFTATTLMMRRAYEVSRSLGMTYAPYLMFIHGNADAVAGTSAEAYKGMVKSLRESYQAYLRTLMGDRTFVLKVFIQQFSNASVQAGATAADVNLVIGNAQYELCRDDENFIMTGTQYARPYVDKDHLSNYGYRTDGEVFGNAVAEYLNTGKELALRPGNITQSDAEVTVPLLGGVGKAVIDTDRVTDPGNYGFRLTGATITGVTLDENNVVHIAKTGTATGISYAYIGNRSANPGPKTGSRGCIHDSTSETSRISNLPLYNDLLAFYQAL</sequence>
<proteinExistence type="predicted"/>
<dbReference type="EMBL" id="PJZF01000003">
    <property type="protein sequence ID" value="PLR40695.1"/>
    <property type="molecule type" value="Genomic_DNA"/>
</dbReference>
<feature type="domain" description="Lambda-like tail fibre protein N-terminal" evidence="1">
    <location>
        <begin position="3"/>
        <end position="133"/>
    </location>
</feature>
<gene>
    <name evidence="2" type="ORF">CYR55_05290</name>
</gene>
<evidence type="ECO:0000313" key="3">
    <source>
        <dbReference type="Proteomes" id="UP000234240"/>
    </source>
</evidence>
<dbReference type="RefSeq" id="WP_101815108.1">
    <property type="nucleotide sequence ID" value="NZ_PJZF01000003.1"/>
</dbReference>
<dbReference type="SUPFAM" id="SSF52266">
    <property type="entry name" value="SGNH hydrolase"/>
    <property type="match status" value="1"/>
</dbReference>
<name>A0A2N5EDS8_9GAMM</name>
<evidence type="ECO:0000313" key="2">
    <source>
        <dbReference type="EMBL" id="PLR40695.1"/>
    </source>
</evidence>
<dbReference type="GO" id="GO:0016788">
    <property type="term" value="F:hydrolase activity, acting on ester bonds"/>
    <property type="evidence" value="ECO:0007669"/>
    <property type="project" value="UniProtKB-ARBA"/>
</dbReference>
<dbReference type="Proteomes" id="UP000234240">
    <property type="component" value="Unassembled WGS sequence"/>
</dbReference>
<dbReference type="Pfam" id="PF08400">
    <property type="entry name" value="phage_tail_N"/>
    <property type="match status" value="1"/>
</dbReference>
<dbReference type="OrthoDB" id="6683604at2"/>
<dbReference type="Gene3D" id="3.40.50.1110">
    <property type="entry name" value="SGNH hydrolase"/>
    <property type="match status" value="1"/>
</dbReference>
<evidence type="ECO:0000259" key="1">
    <source>
        <dbReference type="Pfam" id="PF08400"/>
    </source>
</evidence>